<dbReference type="PANTHER" id="PTHR44329">
    <property type="entry name" value="SERINE/THREONINE-PROTEIN KINASE TNNI3K-RELATED"/>
    <property type="match status" value="1"/>
</dbReference>
<dbReference type="GO" id="GO:0005524">
    <property type="term" value="F:ATP binding"/>
    <property type="evidence" value="ECO:0007669"/>
    <property type="project" value="InterPro"/>
</dbReference>
<dbReference type="HOGENOM" id="CLU_000288_7_34_1"/>
<dbReference type="EMBL" id="JEMT01028897">
    <property type="protein sequence ID" value="EXX53422.1"/>
    <property type="molecule type" value="Genomic_DNA"/>
</dbReference>
<proteinExistence type="predicted"/>
<evidence type="ECO:0000313" key="4">
    <source>
        <dbReference type="Proteomes" id="UP000022910"/>
    </source>
</evidence>
<feature type="compositionally biased region" description="Polar residues" evidence="1">
    <location>
        <begin position="534"/>
        <end position="545"/>
    </location>
</feature>
<dbReference type="Proteomes" id="UP000022910">
    <property type="component" value="Unassembled WGS sequence"/>
</dbReference>
<dbReference type="AlphaFoldDB" id="A0A015I8D0"/>
<dbReference type="SUPFAM" id="SSF56112">
    <property type="entry name" value="Protein kinase-like (PK-like)"/>
    <property type="match status" value="1"/>
</dbReference>
<comment type="caution">
    <text evidence="3">The sequence shown here is derived from an EMBL/GenBank/DDBJ whole genome shotgun (WGS) entry which is preliminary data.</text>
</comment>
<dbReference type="InterPro" id="IPR011009">
    <property type="entry name" value="Kinase-like_dom_sf"/>
</dbReference>
<feature type="compositionally biased region" description="Acidic residues" evidence="1">
    <location>
        <begin position="563"/>
        <end position="572"/>
    </location>
</feature>
<feature type="domain" description="Protein kinase" evidence="2">
    <location>
        <begin position="135"/>
        <end position="406"/>
    </location>
</feature>
<accession>A0A015I8D0</accession>
<feature type="region of interest" description="Disordered" evidence="1">
    <location>
        <begin position="533"/>
        <end position="572"/>
    </location>
</feature>
<gene>
    <name evidence="3" type="ORF">RirG_244010</name>
</gene>
<organism evidence="3 4">
    <name type="scientific">Rhizophagus irregularis (strain DAOM 197198w)</name>
    <name type="common">Glomus intraradices</name>
    <dbReference type="NCBI Taxonomy" id="1432141"/>
    <lineage>
        <taxon>Eukaryota</taxon>
        <taxon>Fungi</taxon>
        <taxon>Fungi incertae sedis</taxon>
        <taxon>Mucoromycota</taxon>
        <taxon>Glomeromycotina</taxon>
        <taxon>Glomeromycetes</taxon>
        <taxon>Glomerales</taxon>
        <taxon>Glomeraceae</taxon>
        <taxon>Rhizophagus</taxon>
    </lineage>
</organism>
<dbReference type="Gene3D" id="1.10.510.10">
    <property type="entry name" value="Transferase(Phosphotransferase) domain 1"/>
    <property type="match status" value="1"/>
</dbReference>
<dbReference type="InterPro" id="IPR000719">
    <property type="entry name" value="Prot_kinase_dom"/>
</dbReference>
<reference evidence="3 4" key="1">
    <citation type="submission" date="2014-02" db="EMBL/GenBank/DDBJ databases">
        <title>Single nucleus genome sequencing reveals high similarity among nuclei of an endomycorrhizal fungus.</title>
        <authorList>
            <person name="Lin K."/>
            <person name="Geurts R."/>
            <person name="Zhang Z."/>
            <person name="Limpens E."/>
            <person name="Saunders D.G."/>
            <person name="Mu D."/>
            <person name="Pang E."/>
            <person name="Cao H."/>
            <person name="Cha H."/>
            <person name="Lin T."/>
            <person name="Zhou Q."/>
            <person name="Shang Y."/>
            <person name="Li Y."/>
            <person name="Ivanov S."/>
            <person name="Sharma T."/>
            <person name="Velzen R.V."/>
            <person name="Ruijter N.D."/>
            <person name="Aanen D.K."/>
            <person name="Win J."/>
            <person name="Kamoun S."/>
            <person name="Bisseling T."/>
            <person name="Huang S."/>
        </authorList>
    </citation>
    <scope>NUCLEOTIDE SEQUENCE [LARGE SCALE GENOMIC DNA]</scope>
    <source>
        <strain evidence="4">DAOM197198w</strain>
    </source>
</reference>
<protein>
    <submittedName>
        <fullName evidence="3">Cla4p</fullName>
    </submittedName>
</protein>
<dbReference type="GO" id="GO:0004674">
    <property type="term" value="F:protein serine/threonine kinase activity"/>
    <property type="evidence" value="ECO:0007669"/>
    <property type="project" value="TreeGrafter"/>
</dbReference>
<evidence type="ECO:0000256" key="1">
    <source>
        <dbReference type="SAM" id="MobiDB-lite"/>
    </source>
</evidence>
<dbReference type="InterPro" id="IPR051681">
    <property type="entry name" value="Ser/Thr_Kinases-Pseudokinases"/>
</dbReference>
<dbReference type="InterPro" id="IPR001245">
    <property type="entry name" value="Ser-Thr/Tyr_kinase_cat_dom"/>
</dbReference>
<dbReference type="PROSITE" id="PS50011">
    <property type="entry name" value="PROTEIN_KINASE_DOM"/>
    <property type="match status" value="1"/>
</dbReference>
<dbReference type="Pfam" id="PF07714">
    <property type="entry name" value="PK_Tyr_Ser-Thr"/>
    <property type="match status" value="1"/>
</dbReference>
<name>A0A015I8D0_RHIIW</name>
<evidence type="ECO:0000313" key="3">
    <source>
        <dbReference type="EMBL" id="EXX53422.1"/>
    </source>
</evidence>
<keyword evidence="4" id="KW-1185">Reference proteome</keyword>
<evidence type="ECO:0000259" key="2">
    <source>
        <dbReference type="PROSITE" id="PS50011"/>
    </source>
</evidence>
<sequence length="572" mass="66403">MSYNDKINIAIERAFALIDYNIYNDIHKQFEFKKQTVLADESLTENEKSEAITILTKTYDDEKITFNSGTKRICENCNQECLATLFCELCVRNYLKANFSNWTSRNVDIDNLLQECQVKTQVPSKIPEWIPYDNLQNIKYLTKGGCSEIYTANWINGRYEEWDSKKQQLKRLGEHGVVLKRLENVENANQNWFDEAKSHLNISNKWNEIVQCVGLTQDPSNGNYMLVMNKMDVDLKKYLQQNHNQLTWKERIQIADNIIKALGRIHEENAIHRDLHSGNLLLRDSRFNISDLGFCGPADKPLKSIYGNLPYMAPEVIIGKVQTYKSDIYSVAMLMWEISSGQPPFINYEHNYDLAMNIVNGIRPKIVSGTPLEYKNLMKQCWDADPFKRPDIDTLLNKIGEINLFYQSKSNESLTQPEVNNNLEWKSIENYTSSNNSLFTSKLHQFDNLPEPRNATEEELEVNNCVCFVDILAFYSKSYEFYIPDNIDEFDKSGSQKNSTSKLSSIFKVGSKKLSKIFKRNSKNDIQNDYKGETMQQKVKKNNINVDDEDEIYNNPNFHSEEQNEFELPDGN</sequence>